<sequence>MKNNLFALLAVLLSFNAVAQQPYYNDVDLSLTGQALYVELQNKIDINNNTFTYGDVRDTVKFTDEDPSNSNNVLLIYGYDNSSCLTQRSRDKDDFGGTSCEYNREHTFARSNANPEMGSASNSSTGITADPHNLRPSDQQMNGNRGNKKFDDGSGNAGNVGSGNWYPGDEWKGDVARIMMYMYTRYGDRCLPSLNGIGATQSGNDMLQLYLEWNIEDPVTPFEDQRNAYLENAYGNRNPFIDNPYLATVIWGGEPAEDRWNLFSVNEHSTNAFIVYPNPANTQLSLTTTTALNDAEGVIYTVTGTEVMTFKLSTITTTLDISSLNSGIYLLQVNNNGKKITRQVIVK</sequence>
<dbReference type="InterPro" id="IPR026444">
    <property type="entry name" value="Secre_tail"/>
</dbReference>
<keyword evidence="4" id="KW-0378">Hydrolase</keyword>
<feature type="compositionally biased region" description="Polar residues" evidence="5">
    <location>
        <begin position="136"/>
        <end position="145"/>
    </location>
</feature>
<evidence type="ECO:0000256" key="2">
    <source>
        <dbReference type="ARBA" id="ARBA00022722"/>
    </source>
</evidence>
<accession>A0A5J4IZZ8</accession>
<feature type="region of interest" description="Disordered" evidence="5">
    <location>
        <begin position="110"/>
        <end position="161"/>
    </location>
</feature>
<organism evidence="8 9">
    <name type="scientific">Patiriisocius marinus</name>
    <dbReference type="NCBI Taxonomy" id="1397112"/>
    <lineage>
        <taxon>Bacteria</taxon>
        <taxon>Pseudomonadati</taxon>
        <taxon>Bacteroidota</taxon>
        <taxon>Flavobacteriia</taxon>
        <taxon>Flavobacteriales</taxon>
        <taxon>Flavobacteriaceae</taxon>
        <taxon>Patiriisocius</taxon>
    </lineage>
</organism>
<dbReference type="GO" id="GO:0016787">
    <property type="term" value="F:hydrolase activity"/>
    <property type="evidence" value="ECO:0007669"/>
    <property type="project" value="UniProtKB-KW"/>
</dbReference>
<dbReference type="PANTHER" id="PTHR33607:SF2">
    <property type="entry name" value="ENDONUCLEASE-1"/>
    <property type="match status" value="1"/>
</dbReference>
<evidence type="ECO:0000256" key="5">
    <source>
        <dbReference type="SAM" id="MobiDB-lite"/>
    </source>
</evidence>
<evidence type="ECO:0000313" key="8">
    <source>
        <dbReference type="EMBL" id="GER59151.1"/>
    </source>
</evidence>
<evidence type="ECO:0000256" key="3">
    <source>
        <dbReference type="ARBA" id="ARBA00022729"/>
    </source>
</evidence>
<evidence type="ECO:0000259" key="7">
    <source>
        <dbReference type="Pfam" id="PF18962"/>
    </source>
</evidence>
<dbReference type="EMBL" id="BKCG01000002">
    <property type="protein sequence ID" value="GER59151.1"/>
    <property type="molecule type" value="Genomic_DNA"/>
</dbReference>
<feature type="compositionally biased region" description="Polar residues" evidence="5">
    <location>
        <begin position="110"/>
        <end position="127"/>
    </location>
</feature>
<evidence type="ECO:0000256" key="1">
    <source>
        <dbReference type="ARBA" id="ARBA00006429"/>
    </source>
</evidence>
<dbReference type="Proteomes" id="UP000326509">
    <property type="component" value="Unassembled WGS sequence"/>
</dbReference>
<dbReference type="OrthoDB" id="5485925at2"/>
<proteinExistence type="inferred from homology"/>
<dbReference type="GO" id="GO:0004518">
    <property type="term" value="F:nuclease activity"/>
    <property type="evidence" value="ECO:0007669"/>
    <property type="project" value="UniProtKB-KW"/>
</dbReference>
<dbReference type="InterPro" id="IPR007346">
    <property type="entry name" value="Endonuclease-I"/>
</dbReference>
<feature type="domain" description="Secretion system C-terminal sorting" evidence="7">
    <location>
        <begin position="275"/>
        <end position="346"/>
    </location>
</feature>
<feature type="chain" id="PRO_5023825377" description="Secretion system C-terminal sorting domain-containing protein" evidence="6">
    <location>
        <begin position="20"/>
        <end position="347"/>
    </location>
</feature>
<protein>
    <recommendedName>
        <fullName evidence="7">Secretion system C-terminal sorting domain-containing protein</fullName>
    </recommendedName>
</protein>
<comment type="similarity">
    <text evidence="1">Belongs to the EndA/NucM nuclease family.</text>
</comment>
<name>A0A5J4IZZ8_9FLAO</name>
<evidence type="ECO:0000256" key="4">
    <source>
        <dbReference type="ARBA" id="ARBA00022801"/>
    </source>
</evidence>
<comment type="caution">
    <text evidence="8">The sequence shown here is derived from an EMBL/GenBank/DDBJ whole genome shotgun (WGS) entry which is preliminary data.</text>
</comment>
<dbReference type="NCBIfam" id="TIGR04183">
    <property type="entry name" value="Por_Secre_tail"/>
    <property type="match status" value="1"/>
</dbReference>
<gene>
    <name evidence="8" type="ORF">ULMA_12590</name>
</gene>
<evidence type="ECO:0000256" key="6">
    <source>
        <dbReference type="SAM" id="SignalP"/>
    </source>
</evidence>
<feature type="signal peptide" evidence="6">
    <location>
        <begin position="1"/>
        <end position="19"/>
    </location>
</feature>
<dbReference type="PANTHER" id="PTHR33607">
    <property type="entry name" value="ENDONUCLEASE-1"/>
    <property type="match status" value="1"/>
</dbReference>
<dbReference type="Pfam" id="PF18962">
    <property type="entry name" value="Por_Secre_tail"/>
    <property type="match status" value="1"/>
</dbReference>
<keyword evidence="9" id="KW-1185">Reference proteome</keyword>
<dbReference type="AlphaFoldDB" id="A0A5J4IZZ8"/>
<dbReference type="SUPFAM" id="SSF54060">
    <property type="entry name" value="His-Me finger endonucleases"/>
    <property type="match status" value="1"/>
</dbReference>
<dbReference type="Pfam" id="PF04231">
    <property type="entry name" value="Endonuclease_1"/>
    <property type="match status" value="1"/>
</dbReference>
<reference evidence="8 9" key="1">
    <citation type="submission" date="2019-08" db="EMBL/GenBank/DDBJ databases">
        <title>Draft genome sequence of Ulvibacter marinus type strain NBRC 109484.</title>
        <authorList>
            <person name="Kawano K."/>
            <person name="Ushijima N."/>
            <person name="Kihara M."/>
            <person name="Itoh H."/>
        </authorList>
    </citation>
    <scope>NUCLEOTIDE SEQUENCE [LARGE SCALE GENOMIC DNA]</scope>
    <source>
        <strain evidence="8 9">NBRC 109484</strain>
    </source>
</reference>
<keyword evidence="3 6" id="KW-0732">Signal</keyword>
<keyword evidence="2" id="KW-0540">Nuclease</keyword>
<dbReference type="RefSeq" id="WP_151673221.1">
    <property type="nucleotide sequence ID" value="NZ_BKCG01000002.1"/>
</dbReference>
<dbReference type="InterPro" id="IPR044925">
    <property type="entry name" value="His-Me_finger_sf"/>
</dbReference>
<evidence type="ECO:0000313" key="9">
    <source>
        <dbReference type="Proteomes" id="UP000326509"/>
    </source>
</evidence>